<comment type="caution">
    <text evidence="2">The sequence shown here is derived from an EMBL/GenBank/DDBJ whole genome shotgun (WGS) entry which is preliminary data.</text>
</comment>
<proteinExistence type="predicted"/>
<organism evidence="2 3">
    <name type="scientific">Stakelama pacifica</name>
    <dbReference type="NCBI Taxonomy" id="517720"/>
    <lineage>
        <taxon>Bacteria</taxon>
        <taxon>Pseudomonadati</taxon>
        <taxon>Pseudomonadota</taxon>
        <taxon>Alphaproteobacteria</taxon>
        <taxon>Sphingomonadales</taxon>
        <taxon>Sphingomonadaceae</taxon>
        <taxon>Stakelama</taxon>
    </lineage>
</organism>
<evidence type="ECO:0000313" key="2">
    <source>
        <dbReference type="EMBL" id="TDN86656.1"/>
    </source>
</evidence>
<feature type="domain" description="TadE-like" evidence="1">
    <location>
        <begin position="11"/>
        <end position="52"/>
    </location>
</feature>
<gene>
    <name evidence="2" type="ORF">EV664_101230</name>
</gene>
<keyword evidence="3" id="KW-1185">Reference proteome</keyword>
<dbReference type="Proteomes" id="UP000295493">
    <property type="component" value="Unassembled WGS sequence"/>
</dbReference>
<dbReference type="InterPro" id="IPR012495">
    <property type="entry name" value="TadE-like_dom"/>
</dbReference>
<name>A0A4R6FXE7_9SPHN</name>
<dbReference type="Pfam" id="PF07811">
    <property type="entry name" value="TadE"/>
    <property type="match status" value="1"/>
</dbReference>
<dbReference type="AlphaFoldDB" id="A0A4R6FXE7"/>
<protein>
    <submittedName>
        <fullName evidence="2">TadE-like protein</fullName>
    </submittedName>
</protein>
<dbReference type="OrthoDB" id="7427721at2"/>
<evidence type="ECO:0000313" key="3">
    <source>
        <dbReference type="Proteomes" id="UP000295493"/>
    </source>
</evidence>
<accession>A0A4R6FXE7</accession>
<dbReference type="EMBL" id="SNWD01000001">
    <property type="protein sequence ID" value="TDN86656.1"/>
    <property type="molecule type" value="Genomic_DNA"/>
</dbReference>
<sequence length="133" mass="14288">MKRLFRSMRAATAVEFALLAPLFFLMLFGIIEMSRVLWAQETIEEVAFATARCMSVSDQCASEAQQRQFALARASHSGIGLTGADVVLLPNADCNGVPANAVRLTTSFASPVRGLVPGIPQKLQAEACFPVLS</sequence>
<reference evidence="2 3" key="1">
    <citation type="submission" date="2019-03" db="EMBL/GenBank/DDBJ databases">
        <title>Genomic Encyclopedia of Type Strains, Phase IV (KMG-IV): sequencing the most valuable type-strain genomes for metagenomic binning, comparative biology and taxonomic classification.</title>
        <authorList>
            <person name="Goeker M."/>
        </authorList>
    </citation>
    <scope>NUCLEOTIDE SEQUENCE [LARGE SCALE GENOMIC DNA]</scope>
    <source>
        <strain evidence="2 3">DSM 25059</strain>
    </source>
</reference>
<evidence type="ECO:0000259" key="1">
    <source>
        <dbReference type="Pfam" id="PF07811"/>
    </source>
</evidence>